<dbReference type="PANTHER" id="PTHR10226:SF7">
    <property type="entry name" value="A-KINASE ANCHOR PROTEIN SPHKAP"/>
    <property type="match status" value="1"/>
</dbReference>
<dbReference type="AlphaFoldDB" id="A0A6P6NE83"/>
<dbReference type="GO" id="GO:0051018">
    <property type="term" value="F:protein kinase A binding"/>
    <property type="evidence" value="ECO:0007669"/>
    <property type="project" value="TreeGrafter"/>
</dbReference>
<evidence type="ECO:0000313" key="2">
    <source>
        <dbReference type="Proteomes" id="UP000515129"/>
    </source>
</evidence>
<dbReference type="OrthoDB" id="6154436at2759"/>
<dbReference type="RefSeq" id="XP_026106491.1">
    <property type="nucleotide sequence ID" value="XM_026250706.1"/>
</dbReference>
<proteinExistence type="predicted"/>
<sequence length="199" mass="21744">FAVYPLSPLSSDKDRASSVVTAPSAGVEEETTSSFIQLSEGNGNSSASSLGLADLEGFLDYTISSNLISEDRERKASHCQDQTDGVTSGLSTAGSSCQRELLVLNFDVDSECVDGELRAALQWIAASELGVSALYFRRTQEHNLTKVRTNGGCAFVRITNQVRAESAPIELHRFQHLSFRKFSSLSMFKYFAEFDYSVS</sequence>
<dbReference type="Proteomes" id="UP000515129">
    <property type="component" value="Unplaced"/>
</dbReference>
<evidence type="ECO:0000256" key="1">
    <source>
        <dbReference type="SAM" id="MobiDB-lite"/>
    </source>
</evidence>
<dbReference type="KEGG" id="caua:113078380"/>
<reference evidence="3" key="1">
    <citation type="submission" date="2025-08" db="UniProtKB">
        <authorList>
            <consortium name="RefSeq"/>
        </authorList>
    </citation>
    <scope>IDENTIFICATION</scope>
    <source>
        <strain evidence="3">Wakin</strain>
        <tissue evidence="3">Muscle</tissue>
    </source>
</reference>
<dbReference type="GO" id="GO:0005739">
    <property type="term" value="C:mitochondrion"/>
    <property type="evidence" value="ECO:0007669"/>
    <property type="project" value="TreeGrafter"/>
</dbReference>
<dbReference type="GeneID" id="113078380"/>
<dbReference type="InterPro" id="IPR008382">
    <property type="entry name" value="SPHK1-interactor_AKAP_110"/>
</dbReference>
<gene>
    <name evidence="3" type="primary">LOC113078380</name>
</gene>
<feature type="non-terminal residue" evidence="3">
    <location>
        <position position="1"/>
    </location>
</feature>
<name>A0A6P6NE83_CARAU</name>
<accession>A0A6P6NE83</accession>
<protein>
    <submittedName>
        <fullName evidence="3">A-kinase anchor protein SPHKAP-like</fullName>
    </submittedName>
</protein>
<feature type="region of interest" description="Disordered" evidence="1">
    <location>
        <begin position="1"/>
        <end position="25"/>
    </location>
</feature>
<evidence type="ECO:0000313" key="3">
    <source>
        <dbReference type="RefSeq" id="XP_026106491.1"/>
    </source>
</evidence>
<organism evidence="2 3">
    <name type="scientific">Carassius auratus</name>
    <name type="common">Goldfish</name>
    <dbReference type="NCBI Taxonomy" id="7957"/>
    <lineage>
        <taxon>Eukaryota</taxon>
        <taxon>Metazoa</taxon>
        <taxon>Chordata</taxon>
        <taxon>Craniata</taxon>
        <taxon>Vertebrata</taxon>
        <taxon>Euteleostomi</taxon>
        <taxon>Actinopterygii</taxon>
        <taxon>Neopterygii</taxon>
        <taxon>Teleostei</taxon>
        <taxon>Ostariophysi</taxon>
        <taxon>Cypriniformes</taxon>
        <taxon>Cyprinidae</taxon>
        <taxon>Cyprininae</taxon>
        <taxon>Carassius</taxon>
    </lineage>
</organism>
<keyword evidence="2" id="KW-1185">Reference proteome</keyword>
<dbReference type="PANTHER" id="PTHR10226">
    <property type="entry name" value="A KINASE ANCHOR PROTEIN"/>
    <property type="match status" value="1"/>
</dbReference>